<evidence type="ECO:0000256" key="5">
    <source>
        <dbReference type="ARBA" id="ARBA00022741"/>
    </source>
</evidence>
<evidence type="ECO:0000313" key="13">
    <source>
        <dbReference type="EMBL" id="CCV66021.1"/>
    </source>
</evidence>
<dbReference type="AlphaFoldDB" id="U4KNZ5"/>
<dbReference type="EMBL" id="FO681348">
    <property type="protein sequence ID" value="CCV66021.1"/>
    <property type="molecule type" value="Genomic_DNA"/>
</dbReference>
<sequence length="435" mass="48556">MPFTVAIVGRPNVGKSSLFNRLVGTRLSITDDAPGVTRDRIYARAEWLTKTFAVIDTGGIEIGDAPFLEQIKQQALVAINEADLIVFVVDSRSGLTDDDNVISKMLYQTDKKVIVAVNKVDNVDLKNSIYEFYALGFGDPIAISSNHGIGIGELLDQIVAEMPEDNKMLEDDDIIKLAVIGYPNVGKSSLTNAILGQERVIVSEIAGTTRDAVDTPFKKDGKEYIIIDTAGIKKRGQVYESTEKYSVLRAVSAIERSDVGLVVLDGSRDLIAQDKHVAGYIQDYARAAVIVVNKWDAVEKDEKTMKKLTDHIYDEFKFLTFAEVCFVSAKENKRISTIFESVERAYENFNKRIPTNIINDVLLDAVSMNPPATFNQGKAKFSYVTQVSTKPPTFVIFVNDPSFVHFSYLRYLENQFRKSFDFTGTPIKLILRKKD</sequence>
<dbReference type="PANTHER" id="PTHR43834:SF6">
    <property type="entry name" value="GTPASE DER"/>
    <property type="match status" value="1"/>
</dbReference>
<dbReference type="CDD" id="cd01894">
    <property type="entry name" value="EngA1"/>
    <property type="match status" value="1"/>
</dbReference>
<dbReference type="KEGG" id="abra:BN85310000"/>
<dbReference type="InterPro" id="IPR015946">
    <property type="entry name" value="KH_dom-like_a/b"/>
</dbReference>
<evidence type="ECO:0000256" key="1">
    <source>
        <dbReference type="ARBA" id="ARBA00008279"/>
    </source>
</evidence>
<dbReference type="GO" id="GO:0005525">
    <property type="term" value="F:GTP binding"/>
    <property type="evidence" value="ECO:0007669"/>
    <property type="project" value="UniProtKB-UniRule"/>
</dbReference>
<evidence type="ECO:0000313" key="14">
    <source>
        <dbReference type="Proteomes" id="UP000032737"/>
    </source>
</evidence>
<dbReference type="PRINTS" id="PR00326">
    <property type="entry name" value="GTP1OBG"/>
</dbReference>
<evidence type="ECO:0000256" key="10">
    <source>
        <dbReference type="PROSITE-ProRule" id="PRU01049"/>
    </source>
</evidence>
<keyword evidence="5 9" id="KW-0547">Nucleotide-binding</keyword>
<dbReference type="PANTHER" id="PTHR43834">
    <property type="entry name" value="GTPASE DER"/>
    <property type="match status" value="1"/>
</dbReference>
<evidence type="ECO:0000259" key="12">
    <source>
        <dbReference type="PROSITE" id="PS51712"/>
    </source>
</evidence>
<gene>
    <name evidence="13" type="primary">engA</name>
    <name evidence="9" type="synonym">der</name>
    <name evidence="13" type="ORF">BN85310000</name>
</gene>
<dbReference type="PIRSF" id="PIRSF006485">
    <property type="entry name" value="GTP-binding_EngA"/>
    <property type="match status" value="1"/>
</dbReference>
<dbReference type="Pfam" id="PF14714">
    <property type="entry name" value="KH_dom-like"/>
    <property type="match status" value="1"/>
</dbReference>
<keyword evidence="3 9" id="KW-0690">Ribosome biogenesis</keyword>
<evidence type="ECO:0000256" key="7">
    <source>
        <dbReference type="ARBA" id="ARBA00032345"/>
    </source>
</evidence>
<feature type="binding site" evidence="9">
    <location>
        <begin position="9"/>
        <end position="16"/>
    </location>
    <ligand>
        <name>GTP</name>
        <dbReference type="ChEBI" id="CHEBI:37565"/>
        <label>1</label>
    </ligand>
</feature>
<evidence type="ECO:0000256" key="3">
    <source>
        <dbReference type="ARBA" id="ARBA00022517"/>
    </source>
</evidence>
<accession>U4KNZ5</accession>
<feature type="binding site" evidence="9">
    <location>
        <begin position="56"/>
        <end position="60"/>
    </location>
    <ligand>
        <name>GTP</name>
        <dbReference type="ChEBI" id="CHEBI:37565"/>
        <label>1</label>
    </ligand>
</feature>
<feature type="binding site" evidence="9">
    <location>
        <begin position="228"/>
        <end position="232"/>
    </location>
    <ligand>
        <name>GTP</name>
        <dbReference type="ChEBI" id="CHEBI:37565"/>
        <label>2</label>
    </ligand>
</feature>
<dbReference type="PROSITE" id="PS51712">
    <property type="entry name" value="G_ENGA"/>
    <property type="match status" value="2"/>
</dbReference>
<dbReference type="CDD" id="cd01895">
    <property type="entry name" value="EngA2"/>
    <property type="match status" value="1"/>
</dbReference>
<dbReference type="NCBIfam" id="TIGR00231">
    <property type="entry name" value="small_GTP"/>
    <property type="match status" value="2"/>
</dbReference>
<evidence type="ECO:0000256" key="8">
    <source>
        <dbReference type="ARBA" id="ARBA00053470"/>
    </source>
</evidence>
<comment type="subunit">
    <text evidence="9">Associates with the 50S ribosomal subunit.</text>
</comment>
<comment type="function">
    <text evidence="8 9 11">GTPase that plays an essential role in the late steps of ribosome biogenesis.</text>
</comment>
<dbReference type="FunFam" id="3.40.50.300:FF:000040">
    <property type="entry name" value="GTPase Der"/>
    <property type="match status" value="1"/>
</dbReference>
<dbReference type="STRING" id="61635.BN85310000"/>
<keyword evidence="14" id="KW-1185">Reference proteome</keyword>
<name>U4KNZ5_9MOLU</name>
<dbReference type="SUPFAM" id="SSF52540">
    <property type="entry name" value="P-loop containing nucleoside triphosphate hydrolases"/>
    <property type="match status" value="2"/>
</dbReference>
<evidence type="ECO:0000256" key="2">
    <source>
        <dbReference type="ARBA" id="ARBA00020953"/>
    </source>
</evidence>
<evidence type="ECO:0000256" key="6">
    <source>
        <dbReference type="ARBA" id="ARBA00023134"/>
    </source>
</evidence>
<dbReference type="InterPro" id="IPR032859">
    <property type="entry name" value="KH_dom-like"/>
</dbReference>
<dbReference type="FunFam" id="3.40.50.300:FF:000057">
    <property type="entry name" value="GTPase Der"/>
    <property type="match status" value="1"/>
</dbReference>
<dbReference type="InterPro" id="IPR031166">
    <property type="entry name" value="G_ENGA"/>
</dbReference>
<dbReference type="InterPro" id="IPR027417">
    <property type="entry name" value="P-loop_NTPase"/>
</dbReference>
<dbReference type="Gene3D" id="3.40.50.300">
    <property type="entry name" value="P-loop containing nucleotide triphosphate hydrolases"/>
    <property type="match status" value="2"/>
</dbReference>
<feature type="domain" description="EngA-type G" evidence="12">
    <location>
        <begin position="175"/>
        <end position="350"/>
    </location>
</feature>
<feature type="binding site" evidence="9">
    <location>
        <begin position="118"/>
        <end position="121"/>
    </location>
    <ligand>
        <name>GTP</name>
        <dbReference type="ChEBI" id="CHEBI:37565"/>
        <label>1</label>
    </ligand>
</feature>
<feature type="domain" description="EngA-type G" evidence="12">
    <location>
        <begin position="3"/>
        <end position="166"/>
    </location>
</feature>
<dbReference type="OrthoDB" id="9805918at2"/>
<dbReference type="Pfam" id="PF01926">
    <property type="entry name" value="MMR_HSR1"/>
    <property type="match status" value="2"/>
</dbReference>
<dbReference type="GO" id="GO:0043022">
    <property type="term" value="F:ribosome binding"/>
    <property type="evidence" value="ECO:0007669"/>
    <property type="project" value="TreeGrafter"/>
</dbReference>
<dbReference type="InterPro" id="IPR005225">
    <property type="entry name" value="Small_GTP-bd"/>
</dbReference>
<dbReference type="GO" id="GO:0042254">
    <property type="term" value="P:ribosome biogenesis"/>
    <property type="evidence" value="ECO:0007669"/>
    <property type="project" value="UniProtKB-KW"/>
</dbReference>
<dbReference type="FunFam" id="3.30.300.20:FF:000004">
    <property type="entry name" value="GTPase Der"/>
    <property type="match status" value="1"/>
</dbReference>
<dbReference type="RefSeq" id="WP_030004883.1">
    <property type="nucleotide sequence ID" value="NC_022549.1"/>
</dbReference>
<keyword evidence="6 9" id="KW-0342">GTP-binding</keyword>
<dbReference type="NCBIfam" id="TIGR03594">
    <property type="entry name" value="GTPase_EngA"/>
    <property type="match status" value="1"/>
</dbReference>
<feature type="binding site" evidence="9">
    <location>
        <begin position="181"/>
        <end position="188"/>
    </location>
    <ligand>
        <name>GTP</name>
        <dbReference type="ChEBI" id="CHEBI:37565"/>
        <label>2</label>
    </ligand>
</feature>
<reference evidence="13 14" key="1">
    <citation type="journal article" date="2013" name="J. Mol. Microbiol. Biotechnol.">
        <title>Analysis of the Complete Genomes of Acholeplasma brassicae , A. palmae and A. laidlawii and Their Comparison to the Obligate Parasites from ' Candidatus Phytoplasma'.</title>
        <authorList>
            <person name="Kube M."/>
            <person name="Siewert C."/>
            <person name="Migdoll A.M."/>
            <person name="Duduk B."/>
            <person name="Holz S."/>
            <person name="Rabus R."/>
            <person name="Seemuller E."/>
            <person name="Mitrovic J."/>
            <person name="Muller I."/>
            <person name="Buttner C."/>
            <person name="Reinhardt R."/>
        </authorList>
    </citation>
    <scope>NUCLEOTIDE SEQUENCE [LARGE SCALE GENOMIC DNA]</scope>
    <source>
        <strain evidence="14">0502</strain>
    </source>
</reference>
<dbReference type="InterPro" id="IPR006073">
    <property type="entry name" value="GTP-bd"/>
</dbReference>
<evidence type="ECO:0000256" key="9">
    <source>
        <dbReference type="HAMAP-Rule" id="MF_00195"/>
    </source>
</evidence>
<feature type="binding site" evidence="9">
    <location>
        <begin position="293"/>
        <end position="296"/>
    </location>
    <ligand>
        <name>GTP</name>
        <dbReference type="ChEBI" id="CHEBI:37565"/>
        <label>2</label>
    </ligand>
</feature>
<dbReference type="HAMAP" id="MF_00195">
    <property type="entry name" value="GTPase_Der"/>
    <property type="match status" value="1"/>
</dbReference>
<dbReference type="HOGENOM" id="CLU_016077_6_2_14"/>
<evidence type="ECO:0000256" key="4">
    <source>
        <dbReference type="ARBA" id="ARBA00022737"/>
    </source>
</evidence>
<organism evidence="13 14">
    <name type="scientific">Acholeplasma brassicae</name>
    <dbReference type="NCBI Taxonomy" id="61635"/>
    <lineage>
        <taxon>Bacteria</taxon>
        <taxon>Bacillati</taxon>
        <taxon>Mycoplasmatota</taxon>
        <taxon>Mollicutes</taxon>
        <taxon>Acholeplasmatales</taxon>
        <taxon>Acholeplasmataceae</taxon>
        <taxon>Acholeplasma</taxon>
    </lineage>
</organism>
<keyword evidence="4 11" id="KW-0677">Repeat</keyword>
<dbReference type="Gene3D" id="3.30.300.20">
    <property type="match status" value="1"/>
</dbReference>
<comment type="similarity">
    <text evidence="1 9 10 11">Belongs to the TRAFAC class TrmE-Era-EngA-EngB-Septin-like GTPase superfamily. EngA (Der) GTPase family.</text>
</comment>
<evidence type="ECO:0000256" key="11">
    <source>
        <dbReference type="RuleBase" id="RU004481"/>
    </source>
</evidence>
<protein>
    <recommendedName>
        <fullName evidence="2 9">GTPase Der</fullName>
    </recommendedName>
    <alternativeName>
        <fullName evidence="7 9">GTP-binding protein EngA</fullName>
    </alternativeName>
</protein>
<dbReference type="Proteomes" id="UP000032737">
    <property type="component" value="Chromosome"/>
</dbReference>
<proteinExistence type="inferred from homology"/>
<dbReference type="InterPro" id="IPR016484">
    <property type="entry name" value="GTPase_Der"/>
</dbReference>